<feature type="domain" description="Secretion system C-terminal sorting" evidence="3">
    <location>
        <begin position="246"/>
        <end position="299"/>
    </location>
</feature>
<dbReference type="RefSeq" id="WP_344924567.1">
    <property type="nucleotide sequence ID" value="NZ_BAABCW010000002.1"/>
</dbReference>
<organism evidence="4 5">
    <name type="scientific">Aquimarina addita</name>
    <dbReference type="NCBI Taxonomy" id="870485"/>
    <lineage>
        <taxon>Bacteria</taxon>
        <taxon>Pseudomonadati</taxon>
        <taxon>Bacteroidota</taxon>
        <taxon>Flavobacteriia</taxon>
        <taxon>Flavobacteriales</taxon>
        <taxon>Flavobacteriaceae</taxon>
        <taxon>Aquimarina</taxon>
    </lineage>
</organism>
<keyword evidence="5" id="KW-1185">Reference proteome</keyword>
<sequence length="309" mass="34615">MTTKTLLKLLCTFIPAVVIYGQTDCSTEYNEVDGLVIMEAEDTKSDYDLWVLKTDVEDYKGSGHLEFTGNTTSNGSPKSPLAYTFKINQGGLYRLIIRSRKRISEGDTSDKSNDSYVRVDGDYGESPDAGDNHQDDARLEDLQKDTKLFGGNTDSWGTSFNLDLGGETNKRIPIYDFKAGETYTFVMSGRSKQYNVDRIVFFKIDQYGTNNREAIYQLDDTDCAGTLGIYELQYDESGSYLQVLANPVKENQLHIKQHQQSTIKIISLAGMVVKEVKAIQENLTIDITTLSPGIYLVTSDLGVDRFIKL</sequence>
<dbReference type="Gene3D" id="2.60.120.260">
    <property type="entry name" value="Galactose-binding domain-like"/>
    <property type="match status" value="1"/>
</dbReference>
<accession>A0ABP7XA90</accession>
<dbReference type="InterPro" id="IPR026444">
    <property type="entry name" value="Secre_tail"/>
</dbReference>
<dbReference type="EMBL" id="BAABCW010000002">
    <property type="protein sequence ID" value="GAA4109145.1"/>
    <property type="molecule type" value="Genomic_DNA"/>
</dbReference>
<feature type="compositionally biased region" description="Basic and acidic residues" evidence="2">
    <location>
        <begin position="104"/>
        <end position="121"/>
    </location>
</feature>
<keyword evidence="1" id="KW-0732">Signal</keyword>
<protein>
    <recommendedName>
        <fullName evidence="3">Secretion system C-terminal sorting domain-containing protein</fullName>
    </recommendedName>
</protein>
<evidence type="ECO:0000313" key="4">
    <source>
        <dbReference type="EMBL" id="GAA4109145.1"/>
    </source>
</evidence>
<proteinExistence type="predicted"/>
<evidence type="ECO:0000313" key="5">
    <source>
        <dbReference type="Proteomes" id="UP001500459"/>
    </source>
</evidence>
<reference evidence="5" key="1">
    <citation type="journal article" date="2019" name="Int. J. Syst. Evol. Microbiol.">
        <title>The Global Catalogue of Microorganisms (GCM) 10K type strain sequencing project: providing services to taxonomists for standard genome sequencing and annotation.</title>
        <authorList>
            <consortium name="The Broad Institute Genomics Platform"/>
            <consortium name="The Broad Institute Genome Sequencing Center for Infectious Disease"/>
            <person name="Wu L."/>
            <person name="Ma J."/>
        </authorList>
    </citation>
    <scope>NUCLEOTIDE SEQUENCE [LARGE SCALE GENOMIC DNA]</scope>
    <source>
        <strain evidence="5">JCM 17106</strain>
    </source>
</reference>
<comment type="caution">
    <text evidence="4">The sequence shown here is derived from an EMBL/GenBank/DDBJ whole genome shotgun (WGS) entry which is preliminary data.</text>
</comment>
<dbReference type="Pfam" id="PF18962">
    <property type="entry name" value="Por_Secre_tail"/>
    <property type="match status" value="1"/>
</dbReference>
<evidence type="ECO:0000256" key="2">
    <source>
        <dbReference type="SAM" id="MobiDB-lite"/>
    </source>
</evidence>
<name>A0ABP7XA90_9FLAO</name>
<gene>
    <name evidence="4" type="ORF">GCM10022393_05570</name>
</gene>
<evidence type="ECO:0000256" key="1">
    <source>
        <dbReference type="ARBA" id="ARBA00022729"/>
    </source>
</evidence>
<evidence type="ECO:0000259" key="3">
    <source>
        <dbReference type="Pfam" id="PF18962"/>
    </source>
</evidence>
<dbReference type="Proteomes" id="UP001500459">
    <property type="component" value="Unassembled WGS sequence"/>
</dbReference>
<dbReference type="NCBIfam" id="TIGR04183">
    <property type="entry name" value="Por_Secre_tail"/>
    <property type="match status" value="1"/>
</dbReference>
<feature type="region of interest" description="Disordered" evidence="2">
    <location>
        <begin position="104"/>
        <end position="135"/>
    </location>
</feature>